<feature type="domain" description="Phosphomannose isomerase type I catalytic" evidence="9">
    <location>
        <begin position="65"/>
        <end position="224"/>
    </location>
</feature>
<dbReference type="Gene3D" id="1.10.441.10">
    <property type="entry name" value="Phosphomannose Isomerase, domain 2"/>
    <property type="match status" value="1"/>
</dbReference>
<dbReference type="InterPro" id="IPR001250">
    <property type="entry name" value="Man6P_Isoase-1"/>
</dbReference>
<dbReference type="Pfam" id="PF20511">
    <property type="entry name" value="PMI_typeI_cat"/>
    <property type="match status" value="1"/>
</dbReference>
<dbReference type="PANTHER" id="PTHR10309">
    <property type="entry name" value="MANNOSE-6-PHOSPHATE ISOMERASE"/>
    <property type="match status" value="1"/>
</dbReference>
<accession>A0ABN9Q1T1</accession>
<dbReference type="InterPro" id="IPR011051">
    <property type="entry name" value="RmlC_Cupin_sf"/>
</dbReference>
<dbReference type="EC" id="5.3.1.8" evidence="5"/>
<reference evidence="11" key="1">
    <citation type="submission" date="2023-10" db="EMBL/GenBank/DDBJ databases">
        <authorList>
            <person name="Chen Y."/>
            <person name="Shah S."/>
            <person name="Dougan E. K."/>
            <person name="Thang M."/>
            <person name="Chan C."/>
        </authorList>
    </citation>
    <scope>NUCLEOTIDE SEQUENCE [LARGE SCALE GENOMIC DNA]</scope>
</reference>
<evidence type="ECO:0000313" key="12">
    <source>
        <dbReference type="Proteomes" id="UP001189429"/>
    </source>
</evidence>
<comment type="catalytic activity">
    <reaction evidence="1">
        <text>D-mannose 6-phosphate = D-fructose 6-phosphate</text>
        <dbReference type="Rhea" id="RHEA:12356"/>
        <dbReference type="ChEBI" id="CHEBI:58735"/>
        <dbReference type="ChEBI" id="CHEBI:61527"/>
        <dbReference type="EC" id="5.3.1.8"/>
    </reaction>
</comment>
<dbReference type="CDD" id="cd07011">
    <property type="entry name" value="cupin_PMI_type_I_N"/>
    <property type="match status" value="1"/>
</dbReference>
<comment type="cofactor">
    <cofactor evidence="2">
        <name>Zn(2+)</name>
        <dbReference type="ChEBI" id="CHEBI:29105"/>
    </cofactor>
</comment>
<evidence type="ECO:0000259" key="9">
    <source>
        <dbReference type="Pfam" id="PF20511"/>
    </source>
</evidence>
<dbReference type="PANTHER" id="PTHR10309:SF0">
    <property type="entry name" value="MANNOSE-6-PHOSPHATE ISOMERASE"/>
    <property type="match status" value="1"/>
</dbReference>
<dbReference type="PRINTS" id="PR00714">
    <property type="entry name" value="MAN6PISMRASE"/>
</dbReference>
<evidence type="ECO:0000256" key="6">
    <source>
        <dbReference type="ARBA" id="ARBA00022723"/>
    </source>
</evidence>
<dbReference type="EMBL" id="CAUYUJ010001891">
    <property type="protein sequence ID" value="CAK0798120.1"/>
    <property type="molecule type" value="Genomic_DNA"/>
</dbReference>
<gene>
    <name evidence="11" type="ORF">PCOR1329_LOCUS6994</name>
</gene>
<evidence type="ECO:0000256" key="5">
    <source>
        <dbReference type="ARBA" id="ARBA00011956"/>
    </source>
</evidence>
<evidence type="ECO:0000256" key="1">
    <source>
        <dbReference type="ARBA" id="ARBA00000757"/>
    </source>
</evidence>
<protein>
    <recommendedName>
        <fullName evidence="5">mannose-6-phosphate isomerase</fullName>
        <ecNumber evidence="5">5.3.1.8</ecNumber>
    </recommendedName>
</protein>
<comment type="pathway">
    <text evidence="3">Nucleotide-sugar biosynthesis; GDP-alpha-D-mannose biosynthesis; alpha-D-mannose 1-phosphate from D-fructose 6-phosphate: step 1/2.</text>
</comment>
<evidence type="ECO:0000256" key="4">
    <source>
        <dbReference type="ARBA" id="ARBA00010772"/>
    </source>
</evidence>
<evidence type="ECO:0000256" key="8">
    <source>
        <dbReference type="ARBA" id="ARBA00023235"/>
    </source>
</evidence>
<evidence type="ECO:0000256" key="2">
    <source>
        <dbReference type="ARBA" id="ARBA00001947"/>
    </source>
</evidence>
<keyword evidence="12" id="KW-1185">Reference proteome</keyword>
<dbReference type="Pfam" id="PF20512">
    <property type="entry name" value="PMI_typeI_hel"/>
    <property type="match status" value="1"/>
</dbReference>
<evidence type="ECO:0000256" key="7">
    <source>
        <dbReference type="ARBA" id="ARBA00022833"/>
    </source>
</evidence>
<name>A0ABN9Q1T1_9DINO</name>
<comment type="similarity">
    <text evidence="4">Belongs to the mannose-6-phosphate isomerase type 1 family.</text>
</comment>
<proteinExistence type="inferred from homology"/>
<keyword evidence="8" id="KW-0413">Isomerase</keyword>
<feature type="domain" description="Phosphomannose isomerase type I helical insertion" evidence="10">
    <location>
        <begin position="244"/>
        <end position="309"/>
    </location>
</feature>
<comment type="caution">
    <text evidence="11">The sequence shown here is derived from an EMBL/GenBank/DDBJ whole genome shotgun (WGS) entry which is preliminary data.</text>
</comment>
<dbReference type="InterPro" id="IPR018050">
    <property type="entry name" value="Pmannose_isomerase-type1_CS"/>
</dbReference>
<sequence length="483" mass="52564">MAAVPQMAGAAVDGPLAATKQPAAEAWDGSTVAGCHTDAQEALSTAAGDSPGQQVAPLCPVAVPLHGVVQHYAWGKPPESSLVALMASEQHVRSRRGAMRQHPLSRGNRFAELWMGTHPNGPSSVEVPAAGEDEDDHREQYLLDTIQSDPAYWLGEEDADRGDLPYLFKVLSVRQALSIQAHPNKKLAEQLHESMPQHYADPNHKPEIAIPLGSFEALCGFRPLADVRRHVRAVPELLALCGDPEQQDLRQLYSKLMRSEQSKVAEQVMALTARLAEKSEGDRTPEEELVLRVVKDYPGDVGLFSIYFLNYVRLNGEGEGWLNAPRQFIYCAPDEPHAYLSGECVECMAISDNVVRAGLTPKFKDVDTLLGMMTYRDDLLDVLVGQGDRVSPGVVKYDPPVPDFMVYEIDGPVPEGLALPHASIVTCIRGSFEVDFRHSGDALFSDAAGPQTMSMGHTQFCRAGTELVALAAGEGARMFVATY</sequence>
<dbReference type="NCBIfam" id="TIGR00218">
    <property type="entry name" value="manA"/>
    <property type="match status" value="1"/>
</dbReference>
<dbReference type="SUPFAM" id="SSF51182">
    <property type="entry name" value="RmlC-like cupins"/>
    <property type="match status" value="1"/>
</dbReference>
<evidence type="ECO:0000313" key="11">
    <source>
        <dbReference type="EMBL" id="CAK0798120.1"/>
    </source>
</evidence>
<dbReference type="Gene3D" id="2.60.120.10">
    <property type="entry name" value="Jelly Rolls"/>
    <property type="match status" value="2"/>
</dbReference>
<evidence type="ECO:0000256" key="3">
    <source>
        <dbReference type="ARBA" id="ARBA00004666"/>
    </source>
</evidence>
<dbReference type="PROSITE" id="PS00965">
    <property type="entry name" value="PMI_I_1"/>
    <property type="match status" value="1"/>
</dbReference>
<dbReference type="InterPro" id="IPR046457">
    <property type="entry name" value="PMI_typeI_cat"/>
</dbReference>
<dbReference type="InterPro" id="IPR014710">
    <property type="entry name" value="RmlC-like_jellyroll"/>
</dbReference>
<dbReference type="InterPro" id="IPR046458">
    <property type="entry name" value="PMI_typeI_hel"/>
</dbReference>
<keyword evidence="7" id="KW-0862">Zinc</keyword>
<dbReference type="PIRSF" id="PIRSF001480">
    <property type="entry name" value="Mannose-6-phosphate_isomerase"/>
    <property type="match status" value="1"/>
</dbReference>
<dbReference type="Proteomes" id="UP001189429">
    <property type="component" value="Unassembled WGS sequence"/>
</dbReference>
<dbReference type="InterPro" id="IPR016305">
    <property type="entry name" value="Mannose-6-P_Isomerase"/>
</dbReference>
<evidence type="ECO:0000259" key="10">
    <source>
        <dbReference type="Pfam" id="PF20512"/>
    </source>
</evidence>
<dbReference type="PROSITE" id="PS00966">
    <property type="entry name" value="PMI_I_2"/>
    <property type="match status" value="1"/>
</dbReference>
<keyword evidence="6" id="KW-0479">Metal-binding</keyword>
<organism evidence="11 12">
    <name type="scientific">Prorocentrum cordatum</name>
    <dbReference type="NCBI Taxonomy" id="2364126"/>
    <lineage>
        <taxon>Eukaryota</taxon>
        <taxon>Sar</taxon>
        <taxon>Alveolata</taxon>
        <taxon>Dinophyceae</taxon>
        <taxon>Prorocentrales</taxon>
        <taxon>Prorocentraceae</taxon>
        <taxon>Prorocentrum</taxon>
    </lineage>
</organism>